<gene>
    <name evidence="4" type="ordered locus">Spirs_1797</name>
</gene>
<dbReference type="InterPro" id="IPR050625">
    <property type="entry name" value="ParA/MinD_ATPase"/>
</dbReference>
<dbReference type="SUPFAM" id="SSF52540">
    <property type="entry name" value="P-loop containing nucleoside triphosphate hydrolases"/>
    <property type="match status" value="1"/>
</dbReference>
<dbReference type="Proteomes" id="UP000002318">
    <property type="component" value="Chromosome"/>
</dbReference>
<dbReference type="InterPro" id="IPR027417">
    <property type="entry name" value="P-loop_NTPase"/>
</dbReference>
<evidence type="ECO:0000256" key="1">
    <source>
        <dbReference type="ARBA" id="ARBA00022741"/>
    </source>
</evidence>
<dbReference type="GO" id="GO:0051782">
    <property type="term" value="P:negative regulation of cell division"/>
    <property type="evidence" value="ECO:0007669"/>
    <property type="project" value="TreeGrafter"/>
</dbReference>
<name>E1R1A3_SEDSS</name>
<dbReference type="EMBL" id="CP002116">
    <property type="protein sequence ID" value="ADK80923.1"/>
    <property type="molecule type" value="Genomic_DNA"/>
</dbReference>
<keyword evidence="2" id="KW-0067">ATP-binding</keyword>
<accession>E1R1A3</accession>
<dbReference type="eggNOG" id="COG0455">
    <property type="taxonomic scope" value="Bacteria"/>
</dbReference>
<dbReference type="OrthoDB" id="9773088at2"/>
<feature type="domain" description="CobQ/CobB/MinD/ParA nucleotide binding" evidence="3">
    <location>
        <begin position="7"/>
        <end position="273"/>
    </location>
</feature>
<organism evidence="4 5">
    <name type="scientific">Sediminispirochaeta smaragdinae (strain DSM 11293 / JCM 15392 / SEBR 4228)</name>
    <name type="common">Spirochaeta smaragdinae</name>
    <dbReference type="NCBI Taxonomy" id="573413"/>
    <lineage>
        <taxon>Bacteria</taxon>
        <taxon>Pseudomonadati</taxon>
        <taxon>Spirochaetota</taxon>
        <taxon>Spirochaetia</taxon>
        <taxon>Spirochaetales</taxon>
        <taxon>Spirochaetaceae</taxon>
        <taxon>Sediminispirochaeta</taxon>
    </lineage>
</organism>
<dbReference type="GO" id="GO:0005829">
    <property type="term" value="C:cytosol"/>
    <property type="evidence" value="ECO:0007669"/>
    <property type="project" value="TreeGrafter"/>
</dbReference>
<dbReference type="GO" id="GO:0009898">
    <property type="term" value="C:cytoplasmic side of plasma membrane"/>
    <property type="evidence" value="ECO:0007669"/>
    <property type="project" value="TreeGrafter"/>
</dbReference>
<evidence type="ECO:0000313" key="5">
    <source>
        <dbReference type="Proteomes" id="UP000002318"/>
    </source>
</evidence>
<evidence type="ECO:0000313" key="4">
    <source>
        <dbReference type="EMBL" id="ADK80923.1"/>
    </source>
</evidence>
<evidence type="ECO:0000259" key="3">
    <source>
        <dbReference type="Pfam" id="PF01656"/>
    </source>
</evidence>
<proteinExistence type="predicted"/>
<protein>
    <submittedName>
        <fullName evidence="4">Cobyrinic acid ac-diamide synthase</fullName>
    </submittedName>
</protein>
<dbReference type="Gene3D" id="3.40.50.300">
    <property type="entry name" value="P-loop containing nucleotide triphosphate hydrolases"/>
    <property type="match status" value="1"/>
</dbReference>
<dbReference type="PANTHER" id="PTHR43384:SF4">
    <property type="entry name" value="CELLULOSE BIOSYNTHESIS PROTEIN BCSQ-RELATED"/>
    <property type="match status" value="1"/>
</dbReference>
<dbReference type="GO" id="GO:0005524">
    <property type="term" value="F:ATP binding"/>
    <property type="evidence" value="ECO:0007669"/>
    <property type="project" value="UniProtKB-KW"/>
</dbReference>
<dbReference type="HOGENOM" id="CLU_037612_0_2_12"/>
<keyword evidence="1" id="KW-0547">Nucleotide-binding</keyword>
<keyword evidence="5" id="KW-1185">Reference proteome</keyword>
<dbReference type="Pfam" id="PF01656">
    <property type="entry name" value="CbiA"/>
    <property type="match status" value="1"/>
</dbReference>
<dbReference type="PANTHER" id="PTHR43384">
    <property type="entry name" value="SEPTUM SITE-DETERMINING PROTEIN MIND HOMOLOG, CHLOROPLASTIC-RELATED"/>
    <property type="match status" value="1"/>
</dbReference>
<dbReference type="AlphaFoldDB" id="E1R1A3"/>
<dbReference type="KEGG" id="ssm:Spirs_1797"/>
<evidence type="ECO:0000256" key="2">
    <source>
        <dbReference type="ARBA" id="ARBA00022840"/>
    </source>
</evidence>
<sequence>MQVIIPIASGKGGVGKTVFTANLGIALASLGKTVILVDLDLGSSNLHTCLGVKNRHAGIGSFIYKKAESLESLLVDTGIPRLFLIPGDALLPGTANLPYFRKLKIMKELEQLTADFVLLDLGAGSSYNVVDFFLMSSSGLIVTSPETTAILSSYSFLKTAVFRLLFRTFPSKSEERNFISEFMTERLEGSGNDFSDLLAGMEDFSQEAAEKCRRQLGKLYPRIVLNMGASNQDLLLGSKLRSITTRNVGIKMEYIGFLKREEGISRSIIERRPFYQNHPDSQFGRAMTLIAKKLISTPIPEAPALFEENEDIRQLGEAF</sequence>
<dbReference type="InterPro" id="IPR002586">
    <property type="entry name" value="CobQ/CobB/MinD/ParA_Nub-bd_dom"/>
</dbReference>
<reference evidence="4 5" key="1">
    <citation type="journal article" date="2010" name="Stand. Genomic Sci.">
        <title>Complete genome sequence of Spirochaeta smaragdinae type strain (SEBR 4228).</title>
        <authorList>
            <person name="Mavromatis K."/>
            <person name="Yasawong M."/>
            <person name="Chertkov O."/>
            <person name="Lapidus A."/>
            <person name="Lucas S."/>
            <person name="Nolan M."/>
            <person name="Del Rio T.G."/>
            <person name="Tice H."/>
            <person name="Cheng J.F."/>
            <person name="Pitluck S."/>
            <person name="Liolios K."/>
            <person name="Ivanova N."/>
            <person name="Tapia R."/>
            <person name="Han C."/>
            <person name="Bruce D."/>
            <person name="Goodwin L."/>
            <person name="Pati A."/>
            <person name="Chen A."/>
            <person name="Palaniappan K."/>
            <person name="Land M."/>
            <person name="Hauser L."/>
            <person name="Chang Y.J."/>
            <person name="Jeffries C.D."/>
            <person name="Detter J.C."/>
            <person name="Rohde M."/>
            <person name="Brambilla E."/>
            <person name="Spring S."/>
            <person name="Goker M."/>
            <person name="Sikorski J."/>
            <person name="Woyke T."/>
            <person name="Bristow J."/>
            <person name="Eisen J.A."/>
            <person name="Markowitz V."/>
            <person name="Hugenholtz P."/>
            <person name="Klenk H.P."/>
            <person name="Kyrpides N.C."/>
        </authorList>
    </citation>
    <scope>NUCLEOTIDE SEQUENCE [LARGE SCALE GENOMIC DNA]</scope>
    <source>
        <strain evidence="5">DSM 11293 / JCM 15392 / SEBR 4228</strain>
    </source>
</reference>
<dbReference type="GO" id="GO:0016887">
    <property type="term" value="F:ATP hydrolysis activity"/>
    <property type="evidence" value="ECO:0007669"/>
    <property type="project" value="TreeGrafter"/>
</dbReference>
<dbReference type="STRING" id="573413.Spirs_1797"/>